<dbReference type="AlphaFoldDB" id="A0A5D2ZRJ3"/>
<dbReference type="Proteomes" id="UP000323597">
    <property type="component" value="Chromosome A04"/>
</dbReference>
<evidence type="ECO:0000313" key="8">
    <source>
        <dbReference type="EMBL" id="TYJ40743.1"/>
    </source>
</evidence>
<dbReference type="Pfam" id="PF00892">
    <property type="entry name" value="EamA"/>
    <property type="match status" value="1"/>
</dbReference>
<feature type="transmembrane region" description="Helical" evidence="6">
    <location>
        <begin position="136"/>
        <end position="156"/>
    </location>
</feature>
<dbReference type="InterPro" id="IPR037185">
    <property type="entry name" value="EmrE-like"/>
</dbReference>
<accession>A0A5D2ZRJ3</accession>
<evidence type="ECO:0000256" key="2">
    <source>
        <dbReference type="ARBA" id="ARBA00007635"/>
    </source>
</evidence>
<dbReference type="EMBL" id="CM017639">
    <property type="protein sequence ID" value="TYJ40743.1"/>
    <property type="molecule type" value="Genomic_DNA"/>
</dbReference>
<feature type="transmembrane region" description="Helical" evidence="6">
    <location>
        <begin position="101"/>
        <end position="124"/>
    </location>
</feature>
<comment type="subcellular location">
    <subcellularLocation>
        <location evidence="1 6">Membrane</location>
        <topology evidence="1 6">Multi-pass membrane protein</topology>
    </subcellularLocation>
</comment>
<dbReference type="SUPFAM" id="SSF103481">
    <property type="entry name" value="Multidrug resistance efflux transporter EmrE"/>
    <property type="match status" value="1"/>
</dbReference>
<keyword evidence="3 6" id="KW-0812">Transmembrane</keyword>
<feature type="transmembrane region" description="Helical" evidence="6">
    <location>
        <begin position="75"/>
        <end position="95"/>
    </location>
</feature>
<evidence type="ECO:0000259" key="7">
    <source>
        <dbReference type="Pfam" id="PF00892"/>
    </source>
</evidence>
<evidence type="ECO:0000256" key="6">
    <source>
        <dbReference type="RuleBase" id="RU363077"/>
    </source>
</evidence>
<dbReference type="GO" id="GO:0022857">
    <property type="term" value="F:transmembrane transporter activity"/>
    <property type="evidence" value="ECO:0007669"/>
    <property type="project" value="InterPro"/>
</dbReference>
<comment type="similarity">
    <text evidence="2 6">Belongs to the drug/metabolite transporter (DMT) superfamily. Plant drug/metabolite exporter (P-DME) (TC 2.A.7.4) family.</text>
</comment>
<dbReference type="GO" id="GO:0016020">
    <property type="term" value="C:membrane"/>
    <property type="evidence" value="ECO:0007669"/>
    <property type="project" value="UniProtKB-SubCell"/>
</dbReference>
<dbReference type="PANTHER" id="PTHR31218">
    <property type="entry name" value="WAT1-RELATED PROTEIN"/>
    <property type="match status" value="1"/>
</dbReference>
<sequence>MGRIANIFHSIKPPLLMVLVQIIFAGINVMYKLAANDGMSLRVIVVYTLMFATVIMVLLALIFERKSLKKVNRKVLLQAFLCGLFRGSLVQNLYLQSLVHTSATFAVAMVNLAPAFTFVLAICFKMEKLVIRTNAGKAKVCGTLIGISGAMVFTFYKGIDVNLLKHHDHQQVGHGPSYHGTGHFTIGAFFGLLSCVSFSLWLINHVKMSVGFPYLYSSTALICLIGSIQGALFAVHTVRDWNQWKLGSNVRLLVVVFVVC</sequence>
<evidence type="ECO:0000256" key="4">
    <source>
        <dbReference type="ARBA" id="ARBA00022989"/>
    </source>
</evidence>
<organism evidence="8 9">
    <name type="scientific">Gossypium mustelinum</name>
    <name type="common">Cotton</name>
    <name type="synonym">Gossypium caicoense</name>
    <dbReference type="NCBI Taxonomy" id="34275"/>
    <lineage>
        <taxon>Eukaryota</taxon>
        <taxon>Viridiplantae</taxon>
        <taxon>Streptophyta</taxon>
        <taxon>Embryophyta</taxon>
        <taxon>Tracheophyta</taxon>
        <taxon>Spermatophyta</taxon>
        <taxon>Magnoliopsida</taxon>
        <taxon>eudicotyledons</taxon>
        <taxon>Gunneridae</taxon>
        <taxon>Pentapetalae</taxon>
        <taxon>rosids</taxon>
        <taxon>malvids</taxon>
        <taxon>Malvales</taxon>
        <taxon>Malvaceae</taxon>
        <taxon>Malvoideae</taxon>
        <taxon>Gossypium</taxon>
    </lineage>
</organism>
<keyword evidence="5 6" id="KW-0472">Membrane</keyword>
<evidence type="ECO:0000313" key="9">
    <source>
        <dbReference type="Proteomes" id="UP000323597"/>
    </source>
</evidence>
<reference evidence="8 9" key="1">
    <citation type="submission" date="2019-07" db="EMBL/GenBank/DDBJ databases">
        <title>WGS assembly of Gossypium mustelinum.</title>
        <authorList>
            <person name="Chen Z.J."/>
            <person name="Sreedasyam A."/>
            <person name="Ando A."/>
            <person name="Song Q."/>
            <person name="De L."/>
            <person name="Hulse-Kemp A."/>
            <person name="Ding M."/>
            <person name="Ye W."/>
            <person name="Kirkbride R."/>
            <person name="Jenkins J."/>
            <person name="Plott C."/>
            <person name="Lovell J."/>
            <person name="Lin Y.-M."/>
            <person name="Vaughn R."/>
            <person name="Liu B."/>
            <person name="Li W."/>
            <person name="Simpson S."/>
            <person name="Scheffler B."/>
            <person name="Saski C."/>
            <person name="Grover C."/>
            <person name="Hu G."/>
            <person name="Conover J."/>
            <person name="Carlson J."/>
            <person name="Shu S."/>
            <person name="Boston L."/>
            <person name="Williams M."/>
            <person name="Peterson D."/>
            <person name="Mcgee K."/>
            <person name="Jones D."/>
            <person name="Wendel J."/>
            <person name="Stelly D."/>
            <person name="Grimwood J."/>
            <person name="Schmutz J."/>
        </authorList>
    </citation>
    <scope>NUCLEOTIDE SEQUENCE [LARGE SCALE GENOMIC DNA]</scope>
    <source>
        <strain evidence="8">1408120.09</strain>
    </source>
</reference>
<evidence type="ECO:0000256" key="1">
    <source>
        <dbReference type="ARBA" id="ARBA00004141"/>
    </source>
</evidence>
<dbReference type="InterPro" id="IPR030184">
    <property type="entry name" value="WAT1-related"/>
</dbReference>
<keyword evidence="9" id="KW-1185">Reference proteome</keyword>
<feature type="transmembrane region" description="Helical" evidence="6">
    <location>
        <begin position="215"/>
        <end position="235"/>
    </location>
</feature>
<evidence type="ECO:0000256" key="5">
    <source>
        <dbReference type="ARBA" id="ARBA00023136"/>
    </source>
</evidence>
<gene>
    <name evidence="8" type="ORF">E1A91_A04G162200v1</name>
</gene>
<proteinExistence type="inferred from homology"/>
<feature type="transmembrane region" description="Helical" evidence="6">
    <location>
        <begin position="43"/>
        <end position="63"/>
    </location>
</feature>
<keyword evidence="4 6" id="KW-1133">Transmembrane helix</keyword>
<dbReference type="InterPro" id="IPR000620">
    <property type="entry name" value="EamA_dom"/>
</dbReference>
<feature type="transmembrane region" description="Helical" evidence="6">
    <location>
        <begin position="184"/>
        <end position="203"/>
    </location>
</feature>
<name>A0A5D2ZRJ3_GOSMU</name>
<feature type="transmembrane region" description="Helical" evidence="6">
    <location>
        <begin position="12"/>
        <end position="31"/>
    </location>
</feature>
<evidence type="ECO:0000256" key="3">
    <source>
        <dbReference type="ARBA" id="ARBA00022692"/>
    </source>
</evidence>
<feature type="domain" description="EamA" evidence="7">
    <location>
        <begin position="15"/>
        <end position="153"/>
    </location>
</feature>
<protein>
    <recommendedName>
        <fullName evidence="6">WAT1-related protein</fullName>
    </recommendedName>
</protein>